<dbReference type="PANTHER" id="PTHR43289">
    <property type="entry name" value="MITOGEN-ACTIVATED PROTEIN KINASE KINASE KINASE 20-RELATED"/>
    <property type="match status" value="1"/>
</dbReference>
<dbReference type="PROSITE" id="PS00107">
    <property type="entry name" value="PROTEIN_KINASE_ATP"/>
    <property type="match status" value="1"/>
</dbReference>
<dbReference type="InterPro" id="IPR017441">
    <property type="entry name" value="Protein_kinase_ATP_BS"/>
</dbReference>
<dbReference type="PANTHER" id="PTHR43289:SF6">
    <property type="entry name" value="SERINE_THREONINE-PROTEIN KINASE NEKL-3"/>
    <property type="match status" value="1"/>
</dbReference>
<dbReference type="InterPro" id="IPR000719">
    <property type="entry name" value="Prot_kinase_dom"/>
</dbReference>
<dbReference type="Proteomes" id="UP000324233">
    <property type="component" value="Chromosome"/>
</dbReference>
<keyword evidence="4 5" id="KW-0067">ATP-binding</keyword>
<keyword evidence="3 9" id="KW-0418">Kinase</keyword>
<feature type="region of interest" description="Disordered" evidence="6">
    <location>
        <begin position="390"/>
        <end position="435"/>
    </location>
</feature>
<dbReference type="InterPro" id="IPR008271">
    <property type="entry name" value="Ser/Thr_kinase_AS"/>
</dbReference>
<evidence type="ECO:0000313" key="9">
    <source>
        <dbReference type="EMBL" id="QEH32864.1"/>
    </source>
</evidence>
<dbReference type="PROSITE" id="PS50011">
    <property type="entry name" value="PROTEIN_KINASE_DOM"/>
    <property type="match status" value="1"/>
</dbReference>
<feature type="binding site" evidence="5">
    <location>
        <position position="109"/>
    </location>
    <ligand>
        <name>ATP</name>
        <dbReference type="ChEBI" id="CHEBI:30616"/>
    </ligand>
</feature>
<name>A0A5B9VXP8_9BACT</name>
<dbReference type="AlphaFoldDB" id="A0A5B9VXP8"/>
<evidence type="ECO:0000256" key="1">
    <source>
        <dbReference type="ARBA" id="ARBA00022679"/>
    </source>
</evidence>
<sequence length="506" mass="55280">MAESDFEGMPFRRTVGDFLATLELSGVMADSEVRALRKGVGRGEDQEAVARRLIEEGCLTEFQAGRLLLGKATGLVFNRYVLLERVGVGAMGRVYKARHRLMDRVVALKVVAPARATSSNAVNRFFREMKIVGMLDHPNVVRAFDADQYEGSPFIVMEYLEGEDLEKALRARGILPPDEVVGYMAQAAWGLAHAHEKGIIHRDIKPTNLFLTTSGFVRVLDLGLGAFVGVSNAKTAPLDTDEGFVVGTTDYMSPEQLGGEAMDARTDQFSLGCAMYRLLTGKYAFPGPTKMDRMLMRISQPHVPITEIRTDLSLPLVRILDKLLALKADDRFESTTEVAEALESLLPSADRPSSRRALATTVEKRPRGRVAIHSAPEAPLDWSRIESALRRDQGPGPEAEPTPTFSPAPQPAPANRAAARAAEIDREEDGLSTHRDYRKEVIELKRAMADGSKAAARDAEQAGESWLERLGEHIGDFLAEPSVSHIIYIVIGITLILAAGLALAVG</sequence>
<dbReference type="SUPFAM" id="SSF56112">
    <property type="entry name" value="Protein kinase-like (PK-like)"/>
    <property type="match status" value="1"/>
</dbReference>
<evidence type="ECO:0000256" key="5">
    <source>
        <dbReference type="PROSITE-ProRule" id="PRU10141"/>
    </source>
</evidence>
<proteinExistence type="predicted"/>
<evidence type="ECO:0000256" key="7">
    <source>
        <dbReference type="SAM" id="Phobius"/>
    </source>
</evidence>
<feature type="region of interest" description="Disordered" evidence="6">
    <location>
        <begin position="346"/>
        <end position="376"/>
    </location>
</feature>
<dbReference type="SMART" id="SM00220">
    <property type="entry name" value="S_TKc"/>
    <property type="match status" value="1"/>
</dbReference>
<evidence type="ECO:0000256" key="6">
    <source>
        <dbReference type="SAM" id="MobiDB-lite"/>
    </source>
</evidence>
<keyword evidence="2 5" id="KW-0547">Nucleotide-binding</keyword>
<dbReference type="PROSITE" id="PS00108">
    <property type="entry name" value="PROTEIN_KINASE_ST"/>
    <property type="match status" value="1"/>
</dbReference>
<reference evidence="9 10" key="1">
    <citation type="submission" date="2019-08" db="EMBL/GenBank/DDBJ databases">
        <title>Deep-cultivation of Planctomycetes and their phenomic and genomic characterization uncovers novel biology.</title>
        <authorList>
            <person name="Wiegand S."/>
            <person name="Jogler M."/>
            <person name="Boedeker C."/>
            <person name="Pinto D."/>
            <person name="Vollmers J."/>
            <person name="Rivas-Marin E."/>
            <person name="Kohn T."/>
            <person name="Peeters S.H."/>
            <person name="Heuer A."/>
            <person name="Rast P."/>
            <person name="Oberbeckmann S."/>
            <person name="Bunk B."/>
            <person name="Jeske O."/>
            <person name="Meyerdierks A."/>
            <person name="Storesund J.E."/>
            <person name="Kallscheuer N."/>
            <person name="Luecker S."/>
            <person name="Lage O.M."/>
            <person name="Pohl T."/>
            <person name="Merkel B.J."/>
            <person name="Hornburger P."/>
            <person name="Mueller R.-W."/>
            <person name="Bruemmer F."/>
            <person name="Labrenz M."/>
            <person name="Spormann A.M."/>
            <person name="Op den Camp H."/>
            <person name="Overmann J."/>
            <person name="Amann R."/>
            <person name="Jetten M.S.M."/>
            <person name="Mascher T."/>
            <person name="Medema M.H."/>
            <person name="Devos D.P."/>
            <person name="Kaster A.-K."/>
            <person name="Ovreas L."/>
            <person name="Rohde M."/>
            <person name="Galperin M.Y."/>
            <person name="Jogler C."/>
        </authorList>
    </citation>
    <scope>NUCLEOTIDE SEQUENCE [LARGE SCALE GENOMIC DNA]</scope>
    <source>
        <strain evidence="9 10">OJF2</strain>
    </source>
</reference>
<dbReference type="CDD" id="cd14014">
    <property type="entry name" value="STKc_PknB_like"/>
    <property type="match status" value="1"/>
</dbReference>
<evidence type="ECO:0000259" key="8">
    <source>
        <dbReference type="PROSITE" id="PS50011"/>
    </source>
</evidence>
<evidence type="ECO:0000256" key="4">
    <source>
        <dbReference type="ARBA" id="ARBA00022840"/>
    </source>
</evidence>
<keyword evidence="7" id="KW-0472">Membrane</keyword>
<dbReference type="KEGG" id="agv:OJF2_13490"/>
<evidence type="ECO:0000256" key="3">
    <source>
        <dbReference type="ARBA" id="ARBA00022777"/>
    </source>
</evidence>
<dbReference type="GO" id="GO:0004674">
    <property type="term" value="F:protein serine/threonine kinase activity"/>
    <property type="evidence" value="ECO:0007669"/>
    <property type="project" value="UniProtKB-EC"/>
</dbReference>
<gene>
    <name evidence="9" type="primary">pknB_14</name>
    <name evidence="9" type="ORF">OJF2_13490</name>
</gene>
<dbReference type="InterPro" id="IPR011009">
    <property type="entry name" value="Kinase-like_dom_sf"/>
</dbReference>
<feature type="domain" description="Protein kinase" evidence="8">
    <location>
        <begin position="80"/>
        <end position="346"/>
    </location>
</feature>
<feature type="transmembrane region" description="Helical" evidence="7">
    <location>
        <begin position="486"/>
        <end position="505"/>
    </location>
</feature>
<organism evidence="9 10">
    <name type="scientific">Aquisphaera giovannonii</name>
    <dbReference type="NCBI Taxonomy" id="406548"/>
    <lineage>
        <taxon>Bacteria</taxon>
        <taxon>Pseudomonadati</taxon>
        <taxon>Planctomycetota</taxon>
        <taxon>Planctomycetia</taxon>
        <taxon>Isosphaerales</taxon>
        <taxon>Isosphaeraceae</taxon>
        <taxon>Aquisphaera</taxon>
    </lineage>
</organism>
<protein>
    <submittedName>
        <fullName evidence="9">Serine/threonine-protein kinase PknB</fullName>
        <ecNumber evidence="9">2.7.11.1</ecNumber>
    </submittedName>
</protein>
<dbReference type="Gene3D" id="3.30.200.20">
    <property type="entry name" value="Phosphorylase Kinase, domain 1"/>
    <property type="match status" value="1"/>
</dbReference>
<dbReference type="Pfam" id="PF00069">
    <property type="entry name" value="Pkinase"/>
    <property type="match status" value="1"/>
</dbReference>
<dbReference type="Gene3D" id="1.10.510.10">
    <property type="entry name" value="Transferase(Phosphotransferase) domain 1"/>
    <property type="match status" value="1"/>
</dbReference>
<keyword evidence="10" id="KW-1185">Reference proteome</keyword>
<dbReference type="OrthoDB" id="6111975at2"/>
<evidence type="ECO:0000313" key="10">
    <source>
        <dbReference type="Proteomes" id="UP000324233"/>
    </source>
</evidence>
<dbReference type="EC" id="2.7.11.1" evidence="9"/>
<keyword evidence="7" id="KW-0812">Transmembrane</keyword>
<dbReference type="RefSeq" id="WP_148592355.1">
    <property type="nucleotide sequence ID" value="NZ_CP042997.1"/>
</dbReference>
<dbReference type="GO" id="GO:0005524">
    <property type="term" value="F:ATP binding"/>
    <property type="evidence" value="ECO:0007669"/>
    <property type="project" value="UniProtKB-UniRule"/>
</dbReference>
<keyword evidence="7" id="KW-1133">Transmembrane helix</keyword>
<accession>A0A5B9VXP8</accession>
<keyword evidence="1 9" id="KW-0808">Transferase</keyword>
<evidence type="ECO:0000256" key="2">
    <source>
        <dbReference type="ARBA" id="ARBA00022741"/>
    </source>
</evidence>
<dbReference type="EMBL" id="CP042997">
    <property type="protein sequence ID" value="QEH32864.1"/>
    <property type="molecule type" value="Genomic_DNA"/>
</dbReference>
<feature type="compositionally biased region" description="Pro residues" evidence="6">
    <location>
        <begin position="398"/>
        <end position="412"/>
    </location>
</feature>